<dbReference type="InterPro" id="IPR005162">
    <property type="entry name" value="Retrotrans_gag_dom"/>
</dbReference>
<accession>A0A0H5QUU7</accession>
<feature type="domain" description="Retrotransposon gag" evidence="1">
    <location>
        <begin position="87"/>
        <end position="177"/>
    </location>
</feature>
<dbReference type="PANTHER" id="PTHR15503">
    <property type="entry name" value="LDOC1 RELATED"/>
    <property type="match status" value="1"/>
</dbReference>
<evidence type="ECO:0000313" key="2">
    <source>
        <dbReference type="EMBL" id="CRZ05695.1"/>
    </source>
</evidence>
<sequence length="265" mass="30291">ICIPLFIINSLPSPSRRREGRDRDVAQEVRQLGELRAQSSNAGPKLATPKKFDGNRASFRAFFNQVNLLVNLPSNRHWSDTDRVGFLVSLLKGPALDWVSPLMEVNDAVLHDWEQFTRRFKLLDDPDRTRSAETKLESIRQGRRSAATYAAEFRMLAVDTAWIEQARAHRFRKGLNEDVKDDLAMVPLPVDLEDLITLAIRIDARLEERRQVRSGRGEARYRFAPPRQNENASMIIDALEHQLCLYCGAWGLVLRDVIAGSREML</sequence>
<proteinExistence type="predicted"/>
<feature type="non-terminal residue" evidence="2">
    <location>
        <position position="1"/>
    </location>
</feature>
<protein>
    <recommendedName>
        <fullName evidence="1">Retrotransposon gag domain-containing protein</fullName>
    </recommendedName>
</protein>
<organism evidence="2">
    <name type="scientific">Spongospora subterranea</name>
    <dbReference type="NCBI Taxonomy" id="70186"/>
    <lineage>
        <taxon>Eukaryota</taxon>
        <taxon>Sar</taxon>
        <taxon>Rhizaria</taxon>
        <taxon>Endomyxa</taxon>
        <taxon>Phytomyxea</taxon>
        <taxon>Plasmodiophorida</taxon>
        <taxon>Plasmodiophoridae</taxon>
        <taxon>Spongospora</taxon>
    </lineage>
</organism>
<name>A0A0H5QUU7_9EUKA</name>
<dbReference type="PANTHER" id="PTHR15503:SF22">
    <property type="entry name" value="TRANSPOSON TY3-I GAG POLYPROTEIN"/>
    <property type="match status" value="1"/>
</dbReference>
<reference evidence="2" key="1">
    <citation type="submission" date="2015-04" db="EMBL/GenBank/DDBJ databases">
        <title>The genome sequence of the plant pathogenic Rhizarian Plasmodiophora brassicae reveals insights in its biotrophic life cycle and the origin of chitin synthesis.</title>
        <authorList>
            <person name="Schwelm A."/>
            <person name="Fogelqvist J."/>
            <person name="Knaust A."/>
            <person name="Julke S."/>
            <person name="Lilja T."/>
            <person name="Dhandapani V."/>
            <person name="Bonilla-Rosso G."/>
            <person name="Karlsson M."/>
            <person name="Shevchenko A."/>
            <person name="Choi S.R."/>
            <person name="Kim H.G."/>
            <person name="Park J.Y."/>
            <person name="Lim Y.P."/>
            <person name="Ludwig-Muller J."/>
            <person name="Dixelius C."/>
        </authorList>
    </citation>
    <scope>NUCLEOTIDE SEQUENCE</scope>
    <source>
        <tissue evidence="2">Potato root galls</tissue>
    </source>
</reference>
<dbReference type="AlphaFoldDB" id="A0A0H5QUU7"/>
<evidence type="ECO:0000259" key="1">
    <source>
        <dbReference type="Pfam" id="PF03732"/>
    </source>
</evidence>
<dbReference type="Pfam" id="PF03732">
    <property type="entry name" value="Retrotrans_gag"/>
    <property type="match status" value="1"/>
</dbReference>
<dbReference type="EMBL" id="HACM01005253">
    <property type="protein sequence ID" value="CRZ05695.1"/>
    <property type="molecule type" value="Transcribed_RNA"/>
</dbReference>
<dbReference type="InterPro" id="IPR032567">
    <property type="entry name" value="RTL1-rel"/>
</dbReference>